<comment type="caution">
    <text evidence="5">The sequence shown here is derived from an EMBL/GenBank/DDBJ whole genome shotgun (WGS) entry which is preliminary data.</text>
</comment>
<dbReference type="InterPro" id="IPR000119">
    <property type="entry name" value="Hist_DNA-bd"/>
</dbReference>
<dbReference type="PRINTS" id="PR01727">
    <property type="entry name" value="DNABINDINGHU"/>
</dbReference>
<dbReference type="Pfam" id="PF00216">
    <property type="entry name" value="Bac_DNA_binding"/>
    <property type="match status" value="1"/>
</dbReference>
<comment type="similarity">
    <text evidence="1 4">Belongs to the bacterial histone-like protein family.</text>
</comment>
<dbReference type="Proteomes" id="UP000255283">
    <property type="component" value="Unassembled WGS sequence"/>
</dbReference>
<gene>
    <name evidence="5" type="primary">hup</name>
    <name evidence="5" type="ORF">NCTC13063_02333</name>
</gene>
<dbReference type="GO" id="GO:0030527">
    <property type="term" value="F:structural constituent of chromatin"/>
    <property type="evidence" value="ECO:0007669"/>
    <property type="project" value="InterPro"/>
</dbReference>
<dbReference type="PANTHER" id="PTHR33175">
    <property type="entry name" value="DNA-BINDING PROTEIN HU"/>
    <property type="match status" value="1"/>
</dbReference>
<organism evidence="5 6">
    <name type="scientific">Segatella buccae</name>
    <dbReference type="NCBI Taxonomy" id="28126"/>
    <lineage>
        <taxon>Bacteria</taxon>
        <taxon>Pseudomonadati</taxon>
        <taxon>Bacteroidota</taxon>
        <taxon>Bacteroidia</taxon>
        <taxon>Bacteroidales</taxon>
        <taxon>Prevotellaceae</taxon>
        <taxon>Segatella</taxon>
    </lineage>
</organism>
<protein>
    <submittedName>
        <fullName evidence="5">HB</fullName>
    </submittedName>
</protein>
<dbReference type="CDD" id="cd13832">
    <property type="entry name" value="IHF"/>
    <property type="match status" value="1"/>
</dbReference>
<dbReference type="GO" id="GO:0003677">
    <property type="term" value="F:DNA binding"/>
    <property type="evidence" value="ECO:0007669"/>
    <property type="project" value="UniProtKB-KW"/>
</dbReference>
<dbReference type="AlphaFoldDB" id="A0AAQ1ZLL0"/>
<evidence type="ECO:0000256" key="1">
    <source>
        <dbReference type="ARBA" id="ARBA00010529"/>
    </source>
</evidence>
<keyword evidence="2" id="KW-0226">DNA condensation</keyword>
<dbReference type="InterPro" id="IPR010992">
    <property type="entry name" value="IHF-like_DNA-bd_dom_sf"/>
</dbReference>
<evidence type="ECO:0000256" key="3">
    <source>
        <dbReference type="ARBA" id="ARBA00023125"/>
    </source>
</evidence>
<keyword evidence="3" id="KW-0238">DNA-binding</keyword>
<dbReference type="Gene3D" id="4.10.520.10">
    <property type="entry name" value="IHF-like DNA-binding proteins"/>
    <property type="match status" value="1"/>
</dbReference>
<dbReference type="PANTHER" id="PTHR33175:SF3">
    <property type="entry name" value="DNA-BINDING PROTEIN HU-BETA"/>
    <property type="match status" value="1"/>
</dbReference>
<reference evidence="5 6" key="1">
    <citation type="submission" date="2018-06" db="EMBL/GenBank/DDBJ databases">
        <authorList>
            <consortium name="Pathogen Informatics"/>
            <person name="Doyle S."/>
        </authorList>
    </citation>
    <scope>NUCLEOTIDE SEQUENCE [LARGE SCALE GENOMIC DNA]</scope>
    <source>
        <strain evidence="5 6">NCTC13063</strain>
    </source>
</reference>
<dbReference type="SUPFAM" id="SSF47729">
    <property type="entry name" value="IHF-like DNA-binding proteins"/>
    <property type="match status" value="1"/>
</dbReference>
<dbReference type="GO" id="GO:0030261">
    <property type="term" value="P:chromosome condensation"/>
    <property type="evidence" value="ECO:0007669"/>
    <property type="project" value="UniProtKB-KW"/>
</dbReference>
<proteinExistence type="inferred from homology"/>
<sequence length="102" mass="11650">MESWPMNNKEYINELARRSGYTQEVTRKLVHDVVAEMTDRLGESETVSIAGFGSFEVKKRLERILVNPSTKQRMLVPPKLVLSFRPVASVKEKLKNGGEEDE</sequence>
<dbReference type="EMBL" id="UGTJ01000002">
    <property type="protein sequence ID" value="SUB96569.1"/>
    <property type="molecule type" value="Genomic_DNA"/>
</dbReference>
<name>A0AAQ1ZLL0_9BACT</name>
<dbReference type="SMART" id="SM00411">
    <property type="entry name" value="BHL"/>
    <property type="match status" value="1"/>
</dbReference>
<dbReference type="GO" id="GO:0005829">
    <property type="term" value="C:cytosol"/>
    <property type="evidence" value="ECO:0007669"/>
    <property type="project" value="TreeGrafter"/>
</dbReference>
<accession>A0AAQ1ZLL0</accession>
<evidence type="ECO:0000313" key="5">
    <source>
        <dbReference type="EMBL" id="SUB96569.1"/>
    </source>
</evidence>
<evidence type="ECO:0000256" key="2">
    <source>
        <dbReference type="ARBA" id="ARBA00023067"/>
    </source>
</evidence>
<evidence type="ECO:0000313" key="6">
    <source>
        <dbReference type="Proteomes" id="UP000255283"/>
    </source>
</evidence>
<evidence type="ECO:0000256" key="4">
    <source>
        <dbReference type="RuleBase" id="RU003939"/>
    </source>
</evidence>